<dbReference type="Pfam" id="PF03948">
    <property type="entry name" value="Ribosomal_L9_C"/>
    <property type="match status" value="1"/>
</dbReference>
<dbReference type="InterPro" id="IPR036935">
    <property type="entry name" value="Ribosomal_bL9_N_sf"/>
</dbReference>
<dbReference type="STRING" id="1678840.ATC1_13783"/>
<keyword evidence="3 7" id="KW-0694">RNA-binding</keyword>
<reference evidence="9" key="1">
    <citation type="journal article" date="2015" name="Genome Announc.">
        <title>Draft Genome Sequence of Anaerolineae Strain TC1, a Novel Isolate from a Methanogenic Wastewater Treatment System.</title>
        <authorList>
            <person name="Matsuura N."/>
            <person name="Tourlousse D.M."/>
            <person name="Sun L."/>
            <person name="Toyonaga M."/>
            <person name="Kuroda K."/>
            <person name="Ohashi A."/>
            <person name="Cruz R."/>
            <person name="Yamaguchi T."/>
            <person name="Sekiguchi Y."/>
        </authorList>
    </citation>
    <scope>NUCLEOTIDE SEQUENCE [LARGE SCALE GENOMIC DNA]</scope>
    <source>
        <strain evidence="9">TC1</strain>
    </source>
</reference>
<dbReference type="InterPro" id="IPR020594">
    <property type="entry name" value="Ribosomal_bL9_bac/chp"/>
</dbReference>
<sequence length="159" mass="17425">MKVLLLQDVYKLGHAGDIKKVADGYGRNYLIPQKFAVLATPSAIKQIDSIKKQADSIRSQLNTEMQSLSEKISNSWIAFPCKAGETGKLYGSITTQMIADAISAKIGATIDKRQIDAQPIRTLGEHKVSVRLTVDVIPSFTVITHREGEKPVVEETTEA</sequence>
<dbReference type="InterPro" id="IPR020070">
    <property type="entry name" value="Ribosomal_bL9_N"/>
</dbReference>
<evidence type="ECO:0000256" key="5">
    <source>
        <dbReference type="ARBA" id="ARBA00023274"/>
    </source>
</evidence>
<dbReference type="PANTHER" id="PTHR21368">
    <property type="entry name" value="50S RIBOSOMAL PROTEIN L9"/>
    <property type="match status" value="1"/>
</dbReference>
<dbReference type="SUPFAM" id="SSF55658">
    <property type="entry name" value="L9 N-domain-like"/>
    <property type="match status" value="1"/>
</dbReference>
<organism evidence="9">
    <name type="scientific">Flexilinea flocculi</name>
    <dbReference type="NCBI Taxonomy" id="1678840"/>
    <lineage>
        <taxon>Bacteria</taxon>
        <taxon>Bacillati</taxon>
        <taxon>Chloroflexota</taxon>
        <taxon>Anaerolineae</taxon>
        <taxon>Anaerolineales</taxon>
        <taxon>Anaerolineaceae</taxon>
        <taxon>Flexilinea</taxon>
    </lineage>
</organism>
<evidence type="ECO:0000256" key="6">
    <source>
        <dbReference type="ARBA" id="ARBA00035292"/>
    </source>
</evidence>
<protein>
    <recommendedName>
        <fullName evidence="6 7">Large ribosomal subunit protein bL9</fullName>
    </recommendedName>
</protein>
<dbReference type="SUPFAM" id="SSF55653">
    <property type="entry name" value="Ribosomal protein L9 C-domain"/>
    <property type="match status" value="1"/>
</dbReference>
<keyword evidence="5 7" id="KW-0687">Ribonucleoprotein</keyword>
<evidence type="ECO:0000259" key="8">
    <source>
        <dbReference type="PROSITE" id="PS00651"/>
    </source>
</evidence>
<dbReference type="HAMAP" id="MF_00503">
    <property type="entry name" value="Ribosomal_bL9"/>
    <property type="match status" value="1"/>
</dbReference>
<evidence type="ECO:0000256" key="2">
    <source>
        <dbReference type="ARBA" id="ARBA00022730"/>
    </source>
</evidence>
<comment type="similarity">
    <text evidence="1 7">Belongs to the bacterial ribosomal protein bL9 family.</text>
</comment>
<dbReference type="GO" id="GO:1990904">
    <property type="term" value="C:ribonucleoprotein complex"/>
    <property type="evidence" value="ECO:0007669"/>
    <property type="project" value="UniProtKB-KW"/>
</dbReference>
<proteinExistence type="inferred from homology"/>
<dbReference type="OrthoDB" id="9788336at2"/>
<evidence type="ECO:0000256" key="1">
    <source>
        <dbReference type="ARBA" id="ARBA00010605"/>
    </source>
</evidence>
<dbReference type="AlphaFoldDB" id="A0A0S7BSF8"/>
<dbReference type="InterPro" id="IPR009027">
    <property type="entry name" value="Ribosomal_bL9/RNase_H1_N"/>
</dbReference>
<dbReference type="NCBIfam" id="TIGR00158">
    <property type="entry name" value="L9"/>
    <property type="match status" value="1"/>
</dbReference>
<dbReference type="GO" id="GO:0003735">
    <property type="term" value="F:structural constituent of ribosome"/>
    <property type="evidence" value="ECO:0007669"/>
    <property type="project" value="InterPro"/>
</dbReference>
<gene>
    <name evidence="7" type="primary">rplI</name>
    <name evidence="9" type="ORF">ATC1_13783</name>
</gene>
<dbReference type="InterPro" id="IPR000244">
    <property type="entry name" value="Ribosomal_bL9"/>
</dbReference>
<evidence type="ECO:0000313" key="9">
    <source>
        <dbReference type="EMBL" id="GAP40802.1"/>
    </source>
</evidence>
<dbReference type="GO" id="GO:0006412">
    <property type="term" value="P:translation"/>
    <property type="evidence" value="ECO:0007669"/>
    <property type="project" value="UniProtKB-UniRule"/>
</dbReference>
<accession>A0A0S7BSF8</accession>
<dbReference type="Pfam" id="PF01281">
    <property type="entry name" value="Ribosomal_L9_N"/>
    <property type="match status" value="1"/>
</dbReference>
<keyword evidence="10" id="KW-1185">Reference proteome</keyword>
<evidence type="ECO:0000256" key="7">
    <source>
        <dbReference type="HAMAP-Rule" id="MF_00503"/>
    </source>
</evidence>
<dbReference type="PATRIC" id="fig|1678840.3.peg.2157"/>
<dbReference type="Gene3D" id="3.40.5.10">
    <property type="entry name" value="Ribosomal protein L9, N-terminal domain"/>
    <property type="match status" value="1"/>
</dbReference>
<dbReference type="Proteomes" id="UP000053370">
    <property type="component" value="Unassembled WGS sequence"/>
</dbReference>
<evidence type="ECO:0000313" key="10">
    <source>
        <dbReference type="Proteomes" id="UP000053370"/>
    </source>
</evidence>
<dbReference type="PROSITE" id="PS00651">
    <property type="entry name" value="RIBOSOMAL_L9"/>
    <property type="match status" value="1"/>
</dbReference>
<dbReference type="InterPro" id="IPR020069">
    <property type="entry name" value="Ribosomal_bL9_C"/>
</dbReference>
<evidence type="ECO:0000256" key="3">
    <source>
        <dbReference type="ARBA" id="ARBA00022884"/>
    </source>
</evidence>
<dbReference type="Gene3D" id="3.10.430.100">
    <property type="entry name" value="Ribosomal protein L9, C-terminal domain"/>
    <property type="match status" value="1"/>
</dbReference>
<name>A0A0S7BSF8_9CHLR</name>
<keyword evidence="4 7" id="KW-0689">Ribosomal protein</keyword>
<dbReference type="EMBL" id="DF968181">
    <property type="protein sequence ID" value="GAP40802.1"/>
    <property type="molecule type" value="Genomic_DNA"/>
</dbReference>
<dbReference type="RefSeq" id="WP_062280729.1">
    <property type="nucleotide sequence ID" value="NZ_DF968181.1"/>
</dbReference>
<dbReference type="GO" id="GO:0019843">
    <property type="term" value="F:rRNA binding"/>
    <property type="evidence" value="ECO:0007669"/>
    <property type="project" value="UniProtKB-UniRule"/>
</dbReference>
<dbReference type="InterPro" id="IPR036791">
    <property type="entry name" value="Ribosomal_bL9_C_sf"/>
</dbReference>
<feature type="domain" description="Ribosomal protein L9" evidence="8">
    <location>
        <begin position="13"/>
        <end position="40"/>
    </location>
</feature>
<keyword evidence="2 7" id="KW-0699">rRNA-binding</keyword>
<comment type="function">
    <text evidence="7">Binds to the 23S rRNA.</text>
</comment>
<dbReference type="GO" id="GO:0005840">
    <property type="term" value="C:ribosome"/>
    <property type="evidence" value="ECO:0007669"/>
    <property type="project" value="UniProtKB-KW"/>
</dbReference>
<evidence type="ECO:0000256" key="4">
    <source>
        <dbReference type="ARBA" id="ARBA00022980"/>
    </source>
</evidence>